<reference evidence="10 11" key="1">
    <citation type="submission" date="2020-07" db="EMBL/GenBank/DDBJ databases">
        <title>Genome of Haloechinothrix sp.</title>
        <authorList>
            <person name="Tang S.-K."/>
            <person name="Yang L."/>
            <person name="Zhu W.-Y."/>
        </authorList>
    </citation>
    <scope>NUCLEOTIDE SEQUENCE [LARGE SCALE GENOMIC DNA]</scope>
    <source>
        <strain evidence="10 11">YIM 98757</strain>
    </source>
</reference>
<feature type="domain" description="Peptidase S8/S53" evidence="9">
    <location>
        <begin position="176"/>
        <end position="454"/>
    </location>
</feature>
<dbReference type="PROSITE" id="PS00136">
    <property type="entry name" value="SUBTILASE_ASP"/>
    <property type="match status" value="1"/>
</dbReference>
<evidence type="ECO:0000256" key="1">
    <source>
        <dbReference type="ARBA" id="ARBA00011073"/>
    </source>
</evidence>
<evidence type="ECO:0000256" key="5">
    <source>
        <dbReference type="PIRSR" id="PIRSR615500-1"/>
    </source>
</evidence>
<dbReference type="InterPro" id="IPR022398">
    <property type="entry name" value="Peptidase_S8_His-AS"/>
</dbReference>
<evidence type="ECO:0000256" key="2">
    <source>
        <dbReference type="ARBA" id="ARBA00022670"/>
    </source>
</evidence>
<keyword evidence="3 6" id="KW-0378">Hydrolase</keyword>
<accession>A0A838AAT5</accession>
<feature type="active site" description="Charge relay system" evidence="5 6">
    <location>
        <position position="224"/>
    </location>
</feature>
<dbReference type="InterPro" id="IPR023828">
    <property type="entry name" value="Peptidase_S8_Ser-AS"/>
</dbReference>
<evidence type="ECO:0000313" key="11">
    <source>
        <dbReference type="Proteomes" id="UP000582974"/>
    </source>
</evidence>
<dbReference type="PROSITE" id="PS51892">
    <property type="entry name" value="SUBTILASE"/>
    <property type="match status" value="1"/>
</dbReference>
<feature type="compositionally biased region" description="Polar residues" evidence="8">
    <location>
        <begin position="113"/>
        <end position="126"/>
    </location>
</feature>
<dbReference type="SUPFAM" id="SSF52743">
    <property type="entry name" value="Subtilisin-like"/>
    <property type="match status" value="1"/>
</dbReference>
<evidence type="ECO:0000259" key="9">
    <source>
        <dbReference type="Pfam" id="PF00082"/>
    </source>
</evidence>
<dbReference type="InterPro" id="IPR000209">
    <property type="entry name" value="Peptidase_S8/S53_dom"/>
</dbReference>
<evidence type="ECO:0000256" key="4">
    <source>
        <dbReference type="ARBA" id="ARBA00022825"/>
    </source>
</evidence>
<dbReference type="PRINTS" id="PR00723">
    <property type="entry name" value="SUBTILISIN"/>
</dbReference>
<name>A0A838AAT5_9PSEU</name>
<dbReference type="InterPro" id="IPR036852">
    <property type="entry name" value="Peptidase_S8/S53_dom_sf"/>
</dbReference>
<gene>
    <name evidence="10" type="ORF">H0B56_12395</name>
</gene>
<evidence type="ECO:0000256" key="8">
    <source>
        <dbReference type="SAM" id="MobiDB-lite"/>
    </source>
</evidence>
<evidence type="ECO:0000256" key="6">
    <source>
        <dbReference type="PROSITE-ProRule" id="PRU01240"/>
    </source>
</evidence>
<dbReference type="EMBL" id="JACCKD010000004">
    <property type="protein sequence ID" value="MBA0126343.1"/>
    <property type="molecule type" value="Genomic_DNA"/>
</dbReference>
<dbReference type="Gene3D" id="3.40.50.200">
    <property type="entry name" value="Peptidase S8/S53 domain"/>
    <property type="match status" value="1"/>
</dbReference>
<feature type="region of interest" description="Disordered" evidence="8">
    <location>
        <begin position="110"/>
        <end position="154"/>
    </location>
</feature>
<feature type="active site" description="Charge relay system" evidence="5 6">
    <location>
        <position position="183"/>
    </location>
</feature>
<feature type="active site" description="Charge relay system" evidence="5 6">
    <location>
        <position position="406"/>
    </location>
</feature>
<dbReference type="Pfam" id="PF00082">
    <property type="entry name" value="Peptidase_S8"/>
    <property type="match status" value="1"/>
</dbReference>
<sequence>MALARLSTRVPRGIGTVVISATITLAPLSTAVGVSADPLSTSAPAADRAACASTGGTVRHLVVFDEGTRESDATERIDAACGDTVTYYPEIAVGVATSQDSSFTERLGDARSFSAQQRRNAAGSSAESRHAPRAGPSTLAPTDPGIVPSADRSDEQWGMRMLEVPRARSVSAGDPDVVVGVLDSGIDAAHPELAGAVRADLSVGCLSGKPDPSAGSWSPSTSGHGTHVAGTIAAAEDGTGITGVAPEASVASIKVIDDRGYADPEAVVCGLMWAAANSLDVTNSSYVVDPGSLSCVSGTELDVAREAIARAADHATAEGTLNIAATTNDGVNLSPTSADGRGDGCHALPASLRSMLTVSAVDSDERKATYSSYGLGVVSVAAPGGEAPRCVLSAAPGGYTSTCGTSMAAPYVSGVAALVASANPDHGPERIADTLTSSTRNVPCPADYDISGDGKQEGYCSGYSGYNGFYGHGIVDAYAAVAGDVEGAPSLE</sequence>
<dbReference type="PROSITE" id="PS00137">
    <property type="entry name" value="SUBTILASE_HIS"/>
    <property type="match status" value="1"/>
</dbReference>
<keyword evidence="11" id="KW-1185">Reference proteome</keyword>
<organism evidence="10 11">
    <name type="scientific">Haloechinothrix aidingensis</name>
    <dbReference type="NCBI Taxonomy" id="2752311"/>
    <lineage>
        <taxon>Bacteria</taxon>
        <taxon>Bacillati</taxon>
        <taxon>Actinomycetota</taxon>
        <taxon>Actinomycetes</taxon>
        <taxon>Pseudonocardiales</taxon>
        <taxon>Pseudonocardiaceae</taxon>
        <taxon>Haloechinothrix</taxon>
    </lineage>
</organism>
<dbReference type="Proteomes" id="UP000582974">
    <property type="component" value="Unassembled WGS sequence"/>
</dbReference>
<dbReference type="PROSITE" id="PS00138">
    <property type="entry name" value="SUBTILASE_SER"/>
    <property type="match status" value="1"/>
</dbReference>
<dbReference type="InterPro" id="IPR023827">
    <property type="entry name" value="Peptidase_S8_Asp-AS"/>
</dbReference>
<evidence type="ECO:0000256" key="3">
    <source>
        <dbReference type="ARBA" id="ARBA00022801"/>
    </source>
</evidence>
<evidence type="ECO:0000256" key="7">
    <source>
        <dbReference type="RuleBase" id="RU003355"/>
    </source>
</evidence>
<evidence type="ECO:0000313" key="10">
    <source>
        <dbReference type="EMBL" id="MBA0126343.1"/>
    </source>
</evidence>
<comment type="similarity">
    <text evidence="1 6 7">Belongs to the peptidase S8 family.</text>
</comment>
<comment type="caution">
    <text evidence="10">The sequence shown here is derived from an EMBL/GenBank/DDBJ whole genome shotgun (WGS) entry which is preliminary data.</text>
</comment>
<proteinExistence type="inferred from homology"/>
<keyword evidence="4 6" id="KW-0720">Serine protease</keyword>
<dbReference type="InterPro" id="IPR050131">
    <property type="entry name" value="Peptidase_S8_subtilisin-like"/>
</dbReference>
<dbReference type="AlphaFoldDB" id="A0A838AAT5"/>
<dbReference type="PANTHER" id="PTHR43806">
    <property type="entry name" value="PEPTIDASE S8"/>
    <property type="match status" value="1"/>
</dbReference>
<dbReference type="GO" id="GO:0006508">
    <property type="term" value="P:proteolysis"/>
    <property type="evidence" value="ECO:0007669"/>
    <property type="project" value="UniProtKB-KW"/>
</dbReference>
<dbReference type="InterPro" id="IPR015500">
    <property type="entry name" value="Peptidase_S8_subtilisin-rel"/>
</dbReference>
<keyword evidence="2 6" id="KW-0645">Protease</keyword>
<protein>
    <submittedName>
        <fullName evidence="10">S8 family serine peptidase</fullName>
    </submittedName>
</protein>
<dbReference type="GO" id="GO:0004252">
    <property type="term" value="F:serine-type endopeptidase activity"/>
    <property type="evidence" value="ECO:0007669"/>
    <property type="project" value="UniProtKB-UniRule"/>
</dbReference>
<dbReference type="PANTHER" id="PTHR43806:SF11">
    <property type="entry name" value="CEREVISIN-RELATED"/>
    <property type="match status" value="1"/>
</dbReference>